<reference evidence="2" key="1">
    <citation type="submission" date="2025-08" db="UniProtKB">
        <authorList>
            <consortium name="Ensembl"/>
        </authorList>
    </citation>
    <scope>IDENTIFICATION</scope>
</reference>
<keyword evidence="1" id="KW-0812">Transmembrane</keyword>
<keyword evidence="1" id="KW-0472">Membrane</keyword>
<dbReference type="AlphaFoldDB" id="A0A8D0ZHH3"/>
<sequence length="124" mass="14293">MSALGFFFFGFIPKSEIPGSYGSSVFSFLRNCRTVFHSGWANLHFHPWWTRVPFSPHLRQHLLFVFFLMIAVLTGVRCCLIVALICIVLMISCVEHRFTCWLALCVPLWKNVSSVLPIFKSDCF</sequence>
<protein>
    <submittedName>
        <fullName evidence="2">Uncharacterized protein</fullName>
    </submittedName>
</protein>
<keyword evidence="1" id="KW-1133">Transmembrane helix</keyword>
<evidence type="ECO:0000313" key="2">
    <source>
        <dbReference type="Ensembl" id="ENSSSCP00035018303.1"/>
    </source>
</evidence>
<name>A0A8D0ZHH3_PIG</name>
<feature type="transmembrane region" description="Helical" evidence="1">
    <location>
        <begin position="62"/>
        <end position="91"/>
    </location>
</feature>
<evidence type="ECO:0000256" key="1">
    <source>
        <dbReference type="SAM" id="Phobius"/>
    </source>
</evidence>
<proteinExistence type="predicted"/>
<dbReference type="Proteomes" id="UP000694720">
    <property type="component" value="Unplaced"/>
</dbReference>
<accession>A0A8D0ZHH3</accession>
<dbReference type="Ensembl" id="ENSSSCT00035045800.1">
    <property type="protein sequence ID" value="ENSSSCP00035018303.1"/>
    <property type="gene ID" value="ENSSSCG00035034572.1"/>
</dbReference>
<evidence type="ECO:0000313" key="3">
    <source>
        <dbReference type="Proteomes" id="UP000694720"/>
    </source>
</evidence>
<organism evidence="2 3">
    <name type="scientific">Sus scrofa</name>
    <name type="common">Pig</name>
    <dbReference type="NCBI Taxonomy" id="9823"/>
    <lineage>
        <taxon>Eukaryota</taxon>
        <taxon>Metazoa</taxon>
        <taxon>Chordata</taxon>
        <taxon>Craniata</taxon>
        <taxon>Vertebrata</taxon>
        <taxon>Euteleostomi</taxon>
        <taxon>Mammalia</taxon>
        <taxon>Eutheria</taxon>
        <taxon>Laurasiatheria</taxon>
        <taxon>Artiodactyla</taxon>
        <taxon>Suina</taxon>
        <taxon>Suidae</taxon>
        <taxon>Sus</taxon>
    </lineage>
</organism>